<sequence>MGEAHSARGDVSLREQWRTTVRAMVIGARRADAEPATLLADAAVLGTAAFGARLPDAVPESGGMPTSPVPVAPPDTRPAAPLPALDVLDHALALGDEGLLVEWCAAAGRGGAVAAHRQLPVLLALGTARPGLRSALLGVLGARGHWLADCRPAWSWATGQELTAGPNGADLDAVLDLPAHRRTAVLRAARRADPVAAGAAIGELYAAARRAPDRQALITALSAGLGAHDEALLEAALDDRSVAVHDLALTLLRRLPGSALAARATRRLATGLILVERGDHLALRQDGPYARPEPDPVEARDLLRDGQVETGVAGRLRGAAASVSPEILAGLLGMSAPRAADRLRRGPWAAALLRGVAAALPSASDPRPWAVAACDALSGMEKLDMLAALPPRLAGELLVAVSRDWTWDLLDHACAQLPAPWPPDTTGSLLDRYAALPDPSWRSGRPPASLLTRGDVPVLLAGWDRITERWPHHSAERDVLRLRAQLHEAFTTGQRESP</sequence>
<dbReference type="Proteomes" id="UP000323454">
    <property type="component" value="Unassembled WGS sequence"/>
</dbReference>
<gene>
    <name evidence="1" type="ORF">F0L68_25600</name>
</gene>
<dbReference type="EMBL" id="VUOB01000047">
    <property type="protein sequence ID" value="KAA2257117.1"/>
    <property type="molecule type" value="Genomic_DNA"/>
</dbReference>
<dbReference type="InterPro" id="IPR043746">
    <property type="entry name" value="DUF5691"/>
</dbReference>
<keyword evidence="2" id="KW-1185">Reference proteome</keyword>
<evidence type="ECO:0000313" key="2">
    <source>
        <dbReference type="Proteomes" id="UP000323454"/>
    </source>
</evidence>
<dbReference type="AlphaFoldDB" id="A0A5B2X1N4"/>
<evidence type="ECO:0000313" key="1">
    <source>
        <dbReference type="EMBL" id="KAA2257117.1"/>
    </source>
</evidence>
<protein>
    <submittedName>
        <fullName evidence="1">Uncharacterized protein</fullName>
    </submittedName>
</protein>
<proteinExistence type="predicted"/>
<comment type="caution">
    <text evidence="1">The sequence shown here is derived from an EMBL/GenBank/DDBJ whole genome shotgun (WGS) entry which is preliminary data.</text>
</comment>
<reference evidence="1 2" key="1">
    <citation type="submission" date="2019-09" db="EMBL/GenBank/DDBJ databases">
        <title>Goodfellowia gen. nov., a new genus of the Pseudonocardineae related to Actinoalloteichus, containing Goodfellowia coeruleoviolacea gen. nov., comb. nov. gen. nov., comb. nov.</title>
        <authorList>
            <person name="Labeda D."/>
        </authorList>
    </citation>
    <scope>NUCLEOTIDE SEQUENCE [LARGE SCALE GENOMIC DNA]</scope>
    <source>
        <strain evidence="1 2">AN110305</strain>
    </source>
</reference>
<name>A0A5B2X1N4_9PSEU</name>
<organism evidence="1 2">
    <name type="scientific">Solihabitans fulvus</name>
    <dbReference type="NCBI Taxonomy" id="1892852"/>
    <lineage>
        <taxon>Bacteria</taxon>
        <taxon>Bacillati</taxon>
        <taxon>Actinomycetota</taxon>
        <taxon>Actinomycetes</taxon>
        <taxon>Pseudonocardiales</taxon>
        <taxon>Pseudonocardiaceae</taxon>
        <taxon>Solihabitans</taxon>
    </lineage>
</organism>
<dbReference type="OrthoDB" id="262508at2"/>
<reference evidence="1 2" key="2">
    <citation type="submission" date="2019-09" db="EMBL/GenBank/DDBJ databases">
        <authorList>
            <person name="Jin C."/>
        </authorList>
    </citation>
    <scope>NUCLEOTIDE SEQUENCE [LARGE SCALE GENOMIC DNA]</scope>
    <source>
        <strain evidence="1 2">AN110305</strain>
    </source>
</reference>
<dbReference type="RefSeq" id="WP_149852350.1">
    <property type="nucleotide sequence ID" value="NZ_VUOB01000047.1"/>
</dbReference>
<dbReference type="Pfam" id="PF18944">
    <property type="entry name" value="DUF5691"/>
    <property type="match status" value="1"/>
</dbReference>
<accession>A0A5B2X1N4</accession>